<feature type="domain" description="Carboxymuconolactone decarboxylase-like" evidence="2">
    <location>
        <begin position="193"/>
        <end position="263"/>
    </location>
</feature>
<feature type="compositionally biased region" description="Low complexity" evidence="1">
    <location>
        <begin position="418"/>
        <end position="451"/>
    </location>
</feature>
<feature type="region of interest" description="Disordered" evidence="1">
    <location>
        <begin position="295"/>
        <end position="456"/>
    </location>
</feature>
<name>A0A2Z6I9K7_9BURK</name>
<dbReference type="GO" id="GO:0051920">
    <property type="term" value="F:peroxiredoxin activity"/>
    <property type="evidence" value="ECO:0007669"/>
    <property type="project" value="InterPro"/>
</dbReference>
<sequence length="508" mass="53471">MTRMQRRDLAKLGFAFTGLAGGFTALTAPARAAESPATGFVSVLEPVFKRLLEEDVPERTSLDDRLANLLQTAAMTVLPAHGGSEALAETFRRALFAGVSAEELLEVLVQTMPVAGMPAVISAERILHAELGEAGMSAPVTQPSTAGAAERFERGLEAEEKLFGREYLYAFHAGLREDERPLQLSLLSSWAYGETFGRPHLTDAERELVLLAALIASGAREEIEMHVRAAKTLGATRTDLIGLLTVLLPYTGFPKVRAGLALINAVEAEDERRRAITQAREEALKRLEAKREAKREAEEKAKEQAEAETAAAAAGEETKLEETTEAPEKTEETSRTDTTSDESTEASTDETEEGASEDGSENGTREPEVQESESEADSNGADLPEAPEEPVKADAARPVESVDARPADTSSASGVKDAAPTAQPAEPATQAPSNAPAAPSSAPAAGANDSAKLVSDWSEADERAFNAALEKLSKATEAGDDAAAAAALKELDALGASGGDLPVLSTTP</sequence>
<dbReference type="PROSITE" id="PS51318">
    <property type="entry name" value="TAT"/>
    <property type="match status" value="1"/>
</dbReference>
<dbReference type="InterPro" id="IPR006311">
    <property type="entry name" value="TAT_signal"/>
</dbReference>
<accession>A0A2Z6I9K7</accession>
<dbReference type="Pfam" id="PF02627">
    <property type="entry name" value="CMD"/>
    <property type="match status" value="2"/>
</dbReference>
<dbReference type="InterPro" id="IPR052512">
    <property type="entry name" value="4CMD/NDH-1_regulator"/>
</dbReference>
<dbReference type="OrthoDB" id="9801400at2"/>
<dbReference type="AlphaFoldDB" id="A0A2Z6I9K7"/>
<dbReference type="KEGG" id="sutt:SUTMEG_09500"/>
<evidence type="ECO:0000259" key="2">
    <source>
        <dbReference type="Pfam" id="PF02627"/>
    </source>
</evidence>
<dbReference type="InterPro" id="IPR003779">
    <property type="entry name" value="CMD-like"/>
</dbReference>
<dbReference type="PANTHER" id="PTHR33570:SF2">
    <property type="entry name" value="CARBOXYMUCONOLACTONE DECARBOXYLASE-LIKE DOMAIN-CONTAINING PROTEIN"/>
    <property type="match status" value="1"/>
</dbReference>
<evidence type="ECO:0000313" key="4">
    <source>
        <dbReference type="Proteomes" id="UP000271003"/>
    </source>
</evidence>
<dbReference type="SUPFAM" id="SSF69118">
    <property type="entry name" value="AhpD-like"/>
    <property type="match status" value="2"/>
</dbReference>
<evidence type="ECO:0000313" key="3">
    <source>
        <dbReference type="EMBL" id="BBF23059.1"/>
    </source>
</evidence>
<protein>
    <recommendedName>
        <fullName evidence="2">Carboxymuconolactone decarboxylase-like domain-containing protein</fullName>
    </recommendedName>
</protein>
<gene>
    <name evidence="3" type="ORF">SUTMEG_09500</name>
</gene>
<dbReference type="PANTHER" id="PTHR33570">
    <property type="entry name" value="4-CARBOXYMUCONOLACTONE DECARBOXYLASE FAMILY PROTEIN"/>
    <property type="match status" value="1"/>
</dbReference>
<dbReference type="EMBL" id="AP018786">
    <property type="protein sequence ID" value="BBF23059.1"/>
    <property type="molecule type" value="Genomic_DNA"/>
</dbReference>
<dbReference type="InterPro" id="IPR029032">
    <property type="entry name" value="AhpD-like"/>
</dbReference>
<proteinExistence type="predicted"/>
<dbReference type="Proteomes" id="UP000271003">
    <property type="component" value="Chromosome"/>
</dbReference>
<feature type="compositionally biased region" description="Basic and acidic residues" evidence="1">
    <location>
        <begin position="389"/>
        <end position="406"/>
    </location>
</feature>
<feature type="compositionally biased region" description="Basic and acidic residues" evidence="1">
    <location>
        <begin position="316"/>
        <end position="335"/>
    </location>
</feature>
<organism evidence="3 4">
    <name type="scientific">Sutterella megalosphaeroides</name>
    <dbReference type="NCBI Taxonomy" id="2494234"/>
    <lineage>
        <taxon>Bacteria</taxon>
        <taxon>Pseudomonadati</taxon>
        <taxon>Pseudomonadota</taxon>
        <taxon>Betaproteobacteria</taxon>
        <taxon>Burkholderiales</taxon>
        <taxon>Sutterellaceae</taxon>
        <taxon>Sutterella</taxon>
    </lineage>
</organism>
<evidence type="ECO:0000256" key="1">
    <source>
        <dbReference type="SAM" id="MobiDB-lite"/>
    </source>
</evidence>
<dbReference type="RefSeq" id="WP_120176707.1">
    <property type="nucleotide sequence ID" value="NZ_AP018786.1"/>
</dbReference>
<keyword evidence="4" id="KW-1185">Reference proteome</keyword>
<feature type="compositionally biased region" description="Acidic residues" evidence="1">
    <location>
        <begin position="339"/>
        <end position="360"/>
    </location>
</feature>
<reference evidence="3 4" key="1">
    <citation type="journal article" date="2018" name="Int. J. Syst. Evol. Microbiol.">
        <title>Mesosutterella multiformis gen. nov., sp. nov., a member of the family Sutterellaceae and Sutterella megalosphaeroides sp. nov., isolated from human faeces.</title>
        <authorList>
            <person name="Sakamoto M."/>
            <person name="Ikeyama N."/>
            <person name="Kunihiro T."/>
            <person name="Iino T."/>
            <person name="Yuki M."/>
            <person name="Ohkuma M."/>
        </authorList>
    </citation>
    <scope>NUCLEOTIDE SEQUENCE [LARGE SCALE GENOMIC DNA]</scope>
    <source>
        <strain evidence="3 4">6FBBBH3</strain>
    </source>
</reference>
<feature type="domain" description="Carboxymuconolactone decarboxylase-like" evidence="2">
    <location>
        <begin position="53"/>
        <end position="127"/>
    </location>
</feature>
<dbReference type="Gene3D" id="1.20.1290.10">
    <property type="entry name" value="AhpD-like"/>
    <property type="match status" value="1"/>
</dbReference>
<feature type="compositionally biased region" description="Basic and acidic residues" evidence="1">
    <location>
        <begin position="295"/>
        <end position="305"/>
    </location>
</feature>